<feature type="domain" description="Bifunctional inhibitor/plant lipid transfer protein/seed storage helical" evidence="2">
    <location>
        <begin position="33"/>
        <end position="91"/>
    </location>
</feature>
<evidence type="ECO:0000256" key="1">
    <source>
        <dbReference type="SAM" id="SignalP"/>
    </source>
</evidence>
<reference evidence="3 4" key="1">
    <citation type="submission" date="2022-03" db="EMBL/GenBank/DDBJ databases">
        <authorList>
            <person name="Nunn A."/>
            <person name="Chopra R."/>
            <person name="Nunn A."/>
            <person name="Contreras Garrido A."/>
        </authorList>
    </citation>
    <scope>NUCLEOTIDE SEQUENCE [LARGE SCALE GENOMIC DNA]</scope>
</reference>
<dbReference type="Proteomes" id="UP000836841">
    <property type="component" value="Chromosome 2"/>
</dbReference>
<evidence type="ECO:0000259" key="2">
    <source>
        <dbReference type="SMART" id="SM00499"/>
    </source>
</evidence>
<dbReference type="PANTHER" id="PTHR35501:SF5">
    <property type="entry name" value="BIFUNCTIONAL INHIBITOR_LIPID-TRANSFER PROTEIN_SEED STORAGE 2S ALBUMIN SUPERFAMILY PROTEIN-RELATED"/>
    <property type="match status" value="1"/>
</dbReference>
<proteinExistence type="predicted"/>
<dbReference type="Pfam" id="PF00234">
    <property type="entry name" value="Tryp_alpha_amyl"/>
    <property type="match status" value="1"/>
</dbReference>
<name>A0AAU9RMQ6_THLAR</name>
<dbReference type="InterPro" id="IPR016140">
    <property type="entry name" value="Bifunc_inhib/LTP/seed_store"/>
</dbReference>
<feature type="signal peptide" evidence="1">
    <location>
        <begin position="1"/>
        <end position="30"/>
    </location>
</feature>
<dbReference type="InterPro" id="IPR036312">
    <property type="entry name" value="Bifun_inhib/LTP/seed_sf"/>
</dbReference>
<dbReference type="PANTHER" id="PTHR35501">
    <property type="entry name" value="PROTEIN YY1"/>
    <property type="match status" value="1"/>
</dbReference>
<dbReference type="AlphaFoldDB" id="A0AAU9RMQ6"/>
<protein>
    <recommendedName>
        <fullName evidence="2">Bifunctional inhibitor/plant lipid transfer protein/seed storage helical domain-containing protein</fullName>
    </recommendedName>
</protein>
<evidence type="ECO:0000313" key="4">
    <source>
        <dbReference type="Proteomes" id="UP000836841"/>
    </source>
</evidence>
<keyword evidence="4" id="KW-1185">Reference proteome</keyword>
<keyword evidence="1" id="KW-0732">Signal</keyword>
<accession>A0AAU9RMQ6</accession>
<feature type="chain" id="PRO_5043426313" description="Bifunctional inhibitor/plant lipid transfer protein/seed storage helical domain-containing protein" evidence="1">
    <location>
        <begin position="31"/>
        <end position="95"/>
    </location>
</feature>
<dbReference type="SUPFAM" id="SSF47699">
    <property type="entry name" value="Bifunctional inhibitor/lipid-transfer protein/seed storage 2S albumin"/>
    <property type="match status" value="1"/>
</dbReference>
<organism evidence="3 4">
    <name type="scientific">Thlaspi arvense</name>
    <name type="common">Field penny-cress</name>
    <dbReference type="NCBI Taxonomy" id="13288"/>
    <lineage>
        <taxon>Eukaryota</taxon>
        <taxon>Viridiplantae</taxon>
        <taxon>Streptophyta</taxon>
        <taxon>Embryophyta</taxon>
        <taxon>Tracheophyta</taxon>
        <taxon>Spermatophyta</taxon>
        <taxon>Magnoliopsida</taxon>
        <taxon>eudicotyledons</taxon>
        <taxon>Gunneridae</taxon>
        <taxon>Pentapetalae</taxon>
        <taxon>rosids</taxon>
        <taxon>malvids</taxon>
        <taxon>Brassicales</taxon>
        <taxon>Brassicaceae</taxon>
        <taxon>Thlaspideae</taxon>
        <taxon>Thlaspi</taxon>
    </lineage>
</organism>
<sequence length="95" mass="9622">MESFKCLAALLGVVFLAMTVIETGTVVVQAQECGNDLANVQVCAAMVLPGSGSPSSECCAALQSTNKDCLCNALRAATSLPSLCNLPAINCGINA</sequence>
<dbReference type="EMBL" id="OU466858">
    <property type="protein sequence ID" value="CAH2043909.1"/>
    <property type="molecule type" value="Genomic_DNA"/>
</dbReference>
<gene>
    <name evidence="3" type="ORF">TAV2_LOCUS7861</name>
</gene>
<dbReference type="SMART" id="SM00499">
    <property type="entry name" value="AAI"/>
    <property type="match status" value="1"/>
</dbReference>
<evidence type="ECO:0000313" key="3">
    <source>
        <dbReference type="EMBL" id="CAH2043909.1"/>
    </source>
</evidence>
<dbReference type="Gene3D" id="1.10.110.10">
    <property type="entry name" value="Plant lipid-transfer and hydrophobic proteins"/>
    <property type="match status" value="1"/>
</dbReference>